<feature type="transmembrane region" description="Helical" evidence="9">
    <location>
        <begin position="208"/>
        <end position="227"/>
    </location>
</feature>
<evidence type="ECO:0008006" key="12">
    <source>
        <dbReference type="Google" id="ProtNLM"/>
    </source>
</evidence>
<keyword evidence="4" id="KW-0762">Sugar transport</keyword>
<comment type="subcellular location">
    <subcellularLocation>
        <location evidence="1">Endomembrane system</location>
        <topology evidence="1">Multi-pass membrane protein</topology>
    </subcellularLocation>
</comment>
<dbReference type="AlphaFoldDB" id="A0A8J4VVN6"/>
<feature type="transmembrane region" description="Helical" evidence="9">
    <location>
        <begin position="293"/>
        <end position="315"/>
    </location>
</feature>
<keyword evidence="7 9" id="KW-1133">Transmembrane helix</keyword>
<evidence type="ECO:0000256" key="1">
    <source>
        <dbReference type="ARBA" id="ARBA00004127"/>
    </source>
</evidence>
<feature type="transmembrane region" description="Helical" evidence="9">
    <location>
        <begin position="233"/>
        <end position="259"/>
    </location>
</feature>
<comment type="similarity">
    <text evidence="2">Belongs to the SWEET sugar transporter family.</text>
</comment>
<dbReference type="PANTHER" id="PTHR10791">
    <property type="entry name" value="RAG1-ACTIVATING PROTEIN 1"/>
    <property type="match status" value="1"/>
</dbReference>
<dbReference type="InterPro" id="IPR047664">
    <property type="entry name" value="SWEET"/>
</dbReference>
<evidence type="ECO:0000256" key="6">
    <source>
        <dbReference type="ARBA" id="ARBA00022737"/>
    </source>
</evidence>
<proteinExistence type="inferred from homology"/>
<dbReference type="Pfam" id="PF03083">
    <property type="entry name" value="MtN3_slv"/>
    <property type="match status" value="2"/>
</dbReference>
<keyword evidence="3" id="KW-0813">Transport</keyword>
<comment type="caution">
    <text evidence="10">The sequence shown here is derived from an EMBL/GenBank/DDBJ whole genome shotgun (WGS) entry which is preliminary data.</text>
</comment>
<keyword evidence="5 9" id="KW-0812">Transmembrane</keyword>
<sequence length="332" mass="37019">MVKCIRGYNEVEAYVMFLDDYENTIGNEGDGGGGDNKVGNFDEGDKVDGAVSEEDSVHRVNFGCSESNDDDMFAQLGKEMSQHKVSQHFDVKVYIKVNQHLSSSSVLAICKDAAGVAGNIFAFGLFVSPMPTFRRIIRNQSTEQFSGLPYIYALLNCLLCMWYGTPLISSDNVLVTTVNSIGAVFQLIYIILFIVYAEKVKKLRMLGLLLVVFALFAIVVAGSLQIIDRMMRWIFVGTLSGASLVSMFASPLFIINLVIRTKSVEFMPFYLSLSTFLMSSSFFLYGLCNYDPFVYVPNGMGTILGIVQLVLYFYFSNRSREDSREPLIVSYG</sequence>
<dbReference type="GO" id="GO:0051260">
    <property type="term" value="P:protein homooligomerization"/>
    <property type="evidence" value="ECO:0007669"/>
    <property type="project" value="UniProtKB-ARBA"/>
</dbReference>
<evidence type="ECO:0000256" key="5">
    <source>
        <dbReference type="ARBA" id="ARBA00022692"/>
    </source>
</evidence>
<organism evidence="10 11">
    <name type="scientific">Castanea mollissima</name>
    <name type="common">Chinese chestnut</name>
    <dbReference type="NCBI Taxonomy" id="60419"/>
    <lineage>
        <taxon>Eukaryota</taxon>
        <taxon>Viridiplantae</taxon>
        <taxon>Streptophyta</taxon>
        <taxon>Embryophyta</taxon>
        <taxon>Tracheophyta</taxon>
        <taxon>Spermatophyta</taxon>
        <taxon>Magnoliopsida</taxon>
        <taxon>eudicotyledons</taxon>
        <taxon>Gunneridae</taxon>
        <taxon>Pentapetalae</taxon>
        <taxon>rosids</taxon>
        <taxon>fabids</taxon>
        <taxon>Fagales</taxon>
        <taxon>Fagaceae</taxon>
        <taxon>Castanea</taxon>
    </lineage>
</organism>
<evidence type="ECO:0000256" key="9">
    <source>
        <dbReference type="SAM" id="Phobius"/>
    </source>
</evidence>
<evidence type="ECO:0000256" key="3">
    <source>
        <dbReference type="ARBA" id="ARBA00022448"/>
    </source>
</evidence>
<evidence type="ECO:0000256" key="2">
    <source>
        <dbReference type="ARBA" id="ARBA00007809"/>
    </source>
</evidence>
<dbReference type="PANTHER" id="PTHR10791:SF111">
    <property type="entry name" value="BIDIRECTIONAL SUGAR TRANSPORTER SWEET2"/>
    <property type="match status" value="1"/>
</dbReference>
<dbReference type="Gene3D" id="1.20.1280.290">
    <property type="match status" value="2"/>
</dbReference>
<feature type="transmembrane region" description="Helical" evidence="9">
    <location>
        <begin position="177"/>
        <end position="196"/>
    </location>
</feature>
<evidence type="ECO:0000256" key="4">
    <source>
        <dbReference type="ARBA" id="ARBA00022597"/>
    </source>
</evidence>
<name>A0A8J4VVN6_9ROSI</name>
<keyword evidence="8 9" id="KW-0472">Membrane</keyword>
<evidence type="ECO:0000313" key="10">
    <source>
        <dbReference type="EMBL" id="KAF3973648.1"/>
    </source>
</evidence>
<feature type="transmembrane region" description="Helical" evidence="9">
    <location>
        <begin position="266"/>
        <end position="287"/>
    </location>
</feature>
<dbReference type="GO" id="GO:0051119">
    <property type="term" value="F:sugar transmembrane transporter activity"/>
    <property type="evidence" value="ECO:0007669"/>
    <property type="project" value="InterPro"/>
</dbReference>
<protein>
    <recommendedName>
        <fullName evidence="12">Bidirectional sugar transporter SWEET</fullName>
    </recommendedName>
</protein>
<dbReference type="GO" id="GO:0012505">
    <property type="term" value="C:endomembrane system"/>
    <property type="evidence" value="ECO:0007669"/>
    <property type="project" value="UniProtKB-SubCell"/>
</dbReference>
<evidence type="ECO:0000256" key="8">
    <source>
        <dbReference type="ARBA" id="ARBA00023136"/>
    </source>
</evidence>
<dbReference type="InterPro" id="IPR004316">
    <property type="entry name" value="SWEET_rpt"/>
</dbReference>
<dbReference type="GO" id="GO:0016020">
    <property type="term" value="C:membrane"/>
    <property type="evidence" value="ECO:0007669"/>
    <property type="project" value="InterPro"/>
</dbReference>
<dbReference type="FunFam" id="1.20.1280.290:FF:000002">
    <property type="entry name" value="Bidirectional sugar transporter SWEET"/>
    <property type="match status" value="1"/>
</dbReference>
<accession>A0A8J4VVN6</accession>
<dbReference type="EMBL" id="JRKL02000222">
    <property type="protein sequence ID" value="KAF3973648.1"/>
    <property type="molecule type" value="Genomic_DNA"/>
</dbReference>
<evidence type="ECO:0000313" key="11">
    <source>
        <dbReference type="Proteomes" id="UP000737018"/>
    </source>
</evidence>
<reference evidence="10" key="1">
    <citation type="submission" date="2020-03" db="EMBL/GenBank/DDBJ databases">
        <title>Castanea mollissima Vanexum genome sequencing.</title>
        <authorList>
            <person name="Staton M."/>
        </authorList>
    </citation>
    <scope>NUCLEOTIDE SEQUENCE</scope>
    <source>
        <tissue evidence="10">Leaf</tissue>
    </source>
</reference>
<dbReference type="FunFam" id="1.20.1280.290:FF:000001">
    <property type="entry name" value="Bidirectional sugar transporter SWEET"/>
    <property type="match status" value="1"/>
</dbReference>
<keyword evidence="11" id="KW-1185">Reference proteome</keyword>
<keyword evidence="6" id="KW-0677">Repeat</keyword>
<dbReference type="Proteomes" id="UP000737018">
    <property type="component" value="Unassembled WGS sequence"/>
</dbReference>
<feature type="transmembrane region" description="Helical" evidence="9">
    <location>
        <begin position="145"/>
        <end position="165"/>
    </location>
</feature>
<dbReference type="OrthoDB" id="409725at2759"/>
<evidence type="ECO:0000256" key="7">
    <source>
        <dbReference type="ARBA" id="ARBA00022989"/>
    </source>
</evidence>
<gene>
    <name evidence="10" type="ORF">CMV_002942</name>
</gene>